<comment type="caution">
    <text evidence="3">The sequence shown here is derived from an EMBL/GenBank/DDBJ whole genome shotgun (WGS) entry which is preliminary data.</text>
</comment>
<feature type="region of interest" description="Disordered" evidence="1">
    <location>
        <begin position="19"/>
        <end position="71"/>
    </location>
</feature>
<name>A0A259U1Z6_9BACT</name>
<evidence type="ECO:0000259" key="2">
    <source>
        <dbReference type="Pfam" id="PF01551"/>
    </source>
</evidence>
<dbReference type="PANTHER" id="PTHR21666">
    <property type="entry name" value="PEPTIDASE-RELATED"/>
    <property type="match status" value="1"/>
</dbReference>
<dbReference type="InParanoid" id="A0A259U1Z6"/>
<dbReference type="InterPro" id="IPR016047">
    <property type="entry name" value="M23ase_b-sheet_dom"/>
</dbReference>
<feature type="compositionally biased region" description="Low complexity" evidence="1">
    <location>
        <begin position="28"/>
        <end position="45"/>
    </location>
</feature>
<feature type="domain" description="M23ase beta-sheet core" evidence="2">
    <location>
        <begin position="101"/>
        <end position="208"/>
    </location>
</feature>
<dbReference type="SUPFAM" id="SSF51261">
    <property type="entry name" value="Duplicated hybrid motif"/>
    <property type="match status" value="1"/>
</dbReference>
<dbReference type="PROSITE" id="PS51257">
    <property type="entry name" value="PROKAR_LIPOPROTEIN"/>
    <property type="match status" value="1"/>
</dbReference>
<dbReference type="InterPro" id="IPR050570">
    <property type="entry name" value="Cell_wall_metabolism_enzyme"/>
</dbReference>
<reference evidence="3 4" key="1">
    <citation type="submission" date="2016-11" db="EMBL/GenBank/DDBJ databases">
        <title>Study of marine rhodopsin-containing bacteria.</title>
        <authorList>
            <person name="Yoshizawa S."/>
            <person name="Kumagai Y."/>
            <person name="Kogure K."/>
        </authorList>
    </citation>
    <scope>NUCLEOTIDE SEQUENCE [LARGE SCALE GENOMIC DNA]</scope>
    <source>
        <strain evidence="3 4">SG-29</strain>
    </source>
</reference>
<accession>A0A259U1Z6</accession>
<dbReference type="InterPro" id="IPR011055">
    <property type="entry name" value="Dup_hybrid_motif"/>
</dbReference>
<dbReference type="AlphaFoldDB" id="A0A259U1Z6"/>
<keyword evidence="4" id="KW-1185">Reference proteome</keyword>
<gene>
    <name evidence="3" type="ORF">BSZ36_13205</name>
</gene>
<dbReference type="Pfam" id="PF01551">
    <property type="entry name" value="Peptidase_M23"/>
    <property type="match status" value="1"/>
</dbReference>
<evidence type="ECO:0000256" key="1">
    <source>
        <dbReference type="SAM" id="MobiDB-lite"/>
    </source>
</evidence>
<proteinExistence type="predicted"/>
<dbReference type="Gene3D" id="2.70.70.10">
    <property type="entry name" value="Glucose Permease (Domain IIA)"/>
    <property type="match status" value="1"/>
</dbReference>
<dbReference type="Proteomes" id="UP000216446">
    <property type="component" value="Unassembled WGS sequence"/>
</dbReference>
<dbReference type="PANTHER" id="PTHR21666:SF268">
    <property type="entry name" value="PEPTIDASE M23 DOMAIN-CONTAINING PROTEIN"/>
    <property type="match status" value="1"/>
</dbReference>
<evidence type="ECO:0000313" key="3">
    <source>
        <dbReference type="EMBL" id="OZC03858.1"/>
    </source>
</evidence>
<dbReference type="EMBL" id="MQWB01000001">
    <property type="protein sequence ID" value="OZC03858.1"/>
    <property type="molecule type" value="Genomic_DNA"/>
</dbReference>
<organism evidence="3 4">
    <name type="scientific">Rubricoccus marinus</name>
    <dbReference type="NCBI Taxonomy" id="716817"/>
    <lineage>
        <taxon>Bacteria</taxon>
        <taxon>Pseudomonadati</taxon>
        <taxon>Rhodothermota</taxon>
        <taxon>Rhodothermia</taxon>
        <taxon>Rhodothermales</taxon>
        <taxon>Rubricoccaceae</taxon>
        <taxon>Rubricoccus</taxon>
    </lineage>
</organism>
<protein>
    <recommendedName>
        <fullName evidence="2">M23ase beta-sheet core domain-containing protein</fullName>
    </recommendedName>
</protein>
<dbReference type="GO" id="GO:0004222">
    <property type="term" value="F:metalloendopeptidase activity"/>
    <property type="evidence" value="ECO:0007669"/>
    <property type="project" value="TreeGrafter"/>
</dbReference>
<dbReference type="RefSeq" id="WP_094549695.1">
    <property type="nucleotide sequence ID" value="NZ_MQWB01000001.1"/>
</dbReference>
<dbReference type="FunCoup" id="A0A259U1Z6">
    <property type="interactions" value="107"/>
</dbReference>
<dbReference type="CDD" id="cd12797">
    <property type="entry name" value="M23_peptidase"/>
    <property type="match status" value="1"/>
</dbReference>
<sequence>MTRALLLILLVASGCRLETPAPEPAPEPSGDSASASAPDPPVAAGDTARVTARRAGEATPRQKPKPLAPNVSGSGWAVPVLGIAPEDLVDTFTAARSEGRTHNAIDILAPRGTPVVAAFGGTVQRLFTSDKGGLTVYVLGSEGRIVTYYAHLDAYAPGLEAGQRVARGERLGTVGDTGNAAPGNTHLHFAIWTIEPGDSFWDGEPINPYDLLAR</sequence>
<evidence type="ECO:0000313" key="4">
    <source>
        <dbReference type="Proteomes" id="UP000216446"/>
    </source>
</evidence>
<dbReference type="OrthoDB" id="9810477at2"/>